<dbReference type="Gene3D" id="3.60.10.10">
    <property type="entry name" value="Endonuclease/exonuclease/phosphatase"/>
    <property type="match status" value="1"/>
</dbReference>
<name>A0A5J4FX54_9FLAO</name>
<dbReference type="InterPro" id="IPR005135">
    <property type="entry name" value="Endo/exonuclease/phosphatase"/>
</dbReference>
<keyword evidence="3" id="KW-1185">Reference proteome</keyword>
<gene>
    <name evidence="2" type="ORF">ULMS_02140</name>
</gene>
<keyword evidence="2" id="KW-0255">Endonuclease</keyword>
<sequence length="320" mass="36777">MSKISEENIINHTIAFYNLENLFDTINDPDIFDDDFTADAPKKWNQSRFKKKVRNLGHIINQIGFKDTKKPPSLIGVAEIENAFVLQELINSEHLKHTNYKFVHFDSNDERGIDTALLYNVDCFEVLEKKIHEVYLEKEAGVQDYTRDILYVKGKLDGVIVHVLVNHWPSRRAGVKLTEPQRIIASKTNIKIINSIRKVNTNAKIIVLGDFNDDPESNSIKAISNTSMYNPMELLLTREDGSLTFKGEWNLFDQIIISQNFLQGYGNNFRFKEAKIFNFHGAQVFEGVYKGHPFRTYAGPEYLGGISDHFPIYGVFTIHN</sequence>
<keyword evidence="2" id="KW-0378">Hydrolase</keyword>
<organism evidence="2 3">
    <name type="scientific">Patiriisocius marinistellae</name>
    <dbReference type="NCBI Taxonomy" id="2494560"/>
    <lineage>
        <taxon>Bacteria</taxon>
        <taxon>Pseudomonadati</taxon>
        <taxon>Bacteroidota</taxon>
        <taxon>Flavobacteriia</taxon>
        <taxon>Flavobacteriales</taxon>
        <taxon>Flavobacteriaceae</taxon>
        <taxon>Patiriisocius</taxon>
    </lineage>
</organism>
<keyword evidence="2" id="KW-0540">Nuclease</keyword>
<proteinExistence type="predicted"/>
<reference evidence="2 3" key="1">
    <citation type="submission" date="2019-08" db="EMBL/GenBank/DDBJ databases">
        <title>Ulvibacter marinistellae sp. nov., isolated from a starfish, Patiria pectinifera.</title>
        <authorList>
            <person name="Kawano K."/>
            <person name="Ushijima N."/>
            <person name="Kihara M."/>
            <person name="Itoh H."/>
        </authorList>
    </citation>
    <scope>NUCLEOTIDE SEQUENCE [LARGE SCALE GENOMIC DNA]</scope>
    <source>
        <strain evidence="2 3">KK4</strain>
    </source>
</reference>
<dbReference type="PANTHER" id="PTHR42834">
    <property type="entry name" value="ENDONUCLEASE/EXONUCLEASE/PHOSPHATASE FAMILY PROTEIN (AFU_ORTHOLOGUE AFUA_3G09210)"/>
    <property type="match status" value="1"/>
</dbReference>
<evidence type="ECO:0000259" key="1">
    <source>
        <dbReference type="Pfam" id="PF19580"/>
    </source>
</evidence>
<dbReference type="SUPFAM" id="SSF56219">
    <property type="entry name" value="DNase I-like"/>
    <property type="match status" value="1"/>
</dbReference>
<dbReference type="PANTHER" id="PTHR42834:SF1">
    <property type="entry name" value="ENDONUCLEASE_EXONUCLEASE_PHOSPHATASE FAMILY PROTEIN (AFU_ORTHOLOGUE AFUA_3G09210)"/>
    <property type="match status" value="1"/>
</dbReference>
<dbReference type="Proteomes" id="UP000326994">
    <property type="component" value="Unassembled WGS sequence"/>
</dbReference>
<dbReference type="AlphaFoldDB" id="A0A5J4FX54"/>
<evidence type="ECO:0000313" key="3">
    <source>
        <dbReference type="Proteomes" id="UP000326994"/>
    </source>
</evidence>
<protein>
    <submittedName>
        <fullName evidence="2">Endonuclease</fullName>
    </submittedName>
</protein>
<dbReference type="OrthoDB" id="9802724at2"/>
<accession>A0A5J4FX54</accession>
<dbReference type="GO" id="GO:0004519">
    <property type="term" value="F:endonuclease activity"/>
    <property type="evidence" value="ECO:0007669"/>
    <property type="project" value="UniProtKB-KW"/>
</dbReference>
<dbReference type="EMBL" id="BKCF01000001">
    <property type="protein sequence ID" value="GEQ84706.1"/>
    <property type="molecule type" value="Genomic_DNA"/>
</dbReference>
<dbReference type="InterPro" id="IPR036691">
    <property type="entry name" value="Endo/exonu/phosph_ase_sf"/>
</dbReference>
<dbReference type="Pfam" id="PF19580">
    <property type="entry name" value="Exo_endo_phos_3"/>
    <property type="match status" value="1"/>
</dbReference>
<dbReference type="RefSeq" id="WP_151892651.1">
    <property type="nucleotide sequence ID" value="NZ_BKCF01000001.1"/>
</dbReference>
<evidence type="ECO:0000313" key="2">
    <source>
        <dbReference type="EMBL" id="GEQ84706.1"/>
    </source>
</evidence>
<feature type="domain" description="Endonuclease/exonuclease/phosphatase" evidence="1">
    <location>
        <begin position="13"/>
        <end position="313"/>
    </location>
</feature>
<comment type="caution">
    <text evidence="2">The sequence shown here is derived from an EMBL/GenBank/DDBJ whole genome shotgun (WGS) entry which is preliminary data.</text>
</comment>